<sequence>MEKQLKHDNFTASESWKSQWNEAVPVYSQDLQCITTKPAGLDSPPKIWPCANSLRTGHGRCCCCCLDNEISTPGSKTQRSGTNKVLHNNSDVSGNDSTVYVGRASTLGRSEVVVLEAEDRV</sequence>
<comment type="caution">
    <text evidence="2">The sequence shown here is derived from an EMBL/GenBank/DDBJ whole genome shotgun (WGS) entry which is preliminary data.</text>
</comment>
<accession>A0AAW1IZ65</accession>
<evidence type="ECO:0000256" key="1">
    <source>
        <dbReference type="SAM" id="MobiDB-lite"/>
    </source>
</evidence>
<protein>
    <submittedName>
        <fullName evidence="2">Uncharacterized protein</fullName>
    </submittedName>
</protein>
<dbReference type="Proteomes" id="UP001458880">
    <property type="component" value="Unassembled WGS sequence"/>
</dbReference>
<reference evidence="2 3" key="1">
    <citation type="journal article" date="2024" name="BMC Genomics">
        <title>De novo assembly and annotation of Popillia japonica's genome with initial clues to its potential as an invasive pest.</title>
        <authorList>
            <person name="Cucini C."/>
            <person name="Boschi S."/>
            <person name="Funari R."/>
            <person name="Cardaioli E."/>
            <person name="Iannotti N."/>
            <person name="Marturano G."/>
            <person name="Paoli F."/>
            <person name="Bruttini M."/>
            <person name="Carapelli A."/>
            <person name="Frati F."/>
            <person name="Nardi F."/>
        </authorList>
    </citation>
    <scope>NUCLEOTIDE SEQUENCE [LARGE SCALE GENOMIC DNA]</scope>
    <source>
        <strain evidence="2">DMR45628</strain>
    </source>
</reference>
<evidence type="ECO:0000313" key="3">
    <source>
        <dbReference type="Proteomes" id="UP001458880"/>
    </source>
</evidence>
<evidence type="ECO:0000313" key="2">
    <source>
        <dbReference type="EMBL" id="KAK9695688.1"/>
    </source>
</evidence>
<gene>
    <name evidence="2" type="ORF">QE152_g32405</name>
</gene>
<name>A0AAW1IZ65_POPJA</name>
<organism evidence="2 3">
    <name type="scientific">Popillia japonica</name>
    <name type="common">Japanese beetle</name>
    <dbReference type="NCBI Taxonomy" id="7064"/>
    <lineage>
        <taxon>Eukaryota</taxon>
        <taxon>Metazoa</taxon>
        <taxon>Ecdysozoa</taxon>
        <taxon>Arthropoda</taxon>
        <taxon>Hexapoda</taxon>
        <taxon>Insecta</taxon>
        <taxon>Pterygota</taxon>
        <taxon>Neoptera</taxon>
        <taxon>Endopterygota</taxon>
        <taxon>Coleoptera</taxon>
        <taxon>Polyphaga</taxon>
        <taxon>Scarabaeiformia</taxon>
        <taxon>Scarabaeidae</taxon>
        <taxon>Rutelinae</taxon>
        <taxon>Popillia</taxon>
    </lineage>
</organism>
<feature type="region of interest" description="Disordered" evidence="1">
    <location>
        <begin position="73"/>
        <end position="92"/>
    </location>
</feature>
<dbReference type="EMBL" id="JASPKY010000474">
    <property type="protein sequence ID" value="KAK9695688.1"/>
    <property type="molecule type" value="Genomic_DNA"/>
</dbReference>
<proteinExistence type="predicted"/>
<keyword evidence="3" id="KW-1185">Reference proteome</keyword>
<dbReference type="AlphaFoldDB" id="A0AAW1IZ65"/>